<proteinExistence type="predicted"/>
<dbReference type="EMBL" id="CP111025">
    <property type="protein sequence ID" value="WAR25634.1"/>
    <property type="molecule type" value="Genomic_DNA"/>
</dbReference>
<organism evidence="1 2">
    <name type="scientific">Mya arenaria</name>
    <name type="common">Soft-shell clam</name>
    <dbReference type="NCBI Taxonomy" id="6604"/>
    <lineage>
        <taxon>Eukaryota</taxon>
        <taxon>Metazoa</taxon>
        <taxon>Spiralia</taxon>
        <taxon>Lophotrochozoa</taxon>
        <taxon>Mollusca</taxon>
        <taxon>Bivalvia</taxon>
        <taxon>Autobranchia</taxon>
        <taxon>Heteroconchia</taxon>
        <taxon>Euheterodonta</taxon>
        <taxon>Imparidentia</taxon>
        <taxon>Neoheterodontei</taxon>
        <taxon>Myida</taxon>
        <taxon>Myoidea</taxon>
        <taxon>Myidae</taxon>
        <taxon>Mya</taxon>
    </lineage>
</organism>
<reference evidence="1" key="1">
    <citation type="submission" date="2022-11" db="EMBL/GenBank/DDBJ databases">
        <title>Centuries of genome instability and evolution in soft-shell clam transmissible cancer (bioRxiv).</title>
        <authorList>
            <person name="Hart S.F.M."/>
            <person name="Yonemitsu M.A."/>
            <person name="Giersch R.M."/>
            <person name="Beal B.F."/>
            <person name="Arriagada G."/>
            <person name="Davis B.W."/>
            <person name="Ostrander E.A."/>
            <person name="Goff S.P."/>
            <person name="Metzger M.J."/>
        </authorList>
    </citation>
    <scope>NUCLEOTIDE SEQUENCE</scope>
    <source>
        <strain evidence="1">MELC-2E11</strain>
        <tissue evidence="1">Siphon/mantle</tissue>
    </source>
</reference>
<evidence type="ECO:0000313" key="2">
    <source>
        <dbReference type="Proteomes" id="UP001164746"/>
    </source>
</evidence>
<evidence type="ECO:0000313" key="1">
    <source>
        <dbReference type="EMBL" id="WAR25634.1"/>
    </source>
</evidence>
<keyword evidence="2" id="KW-1185">Reference proteome</keyword>
<gene>
    <name evidence="1" type="ORF">MAR_011338</name>
</gene>
<name>A0ABY7FWJ5_MYAAR</name>
<feature type="non-terminal residue" evidence="1">
    <location>
        <position position="265"/>
    </location>
</feature>
<accession>A0ABY7FWJ5</accession>
<dbReference type="Proteomes" id="UP001164746">
    <property type="component" value="Chromosome 14"/>
</dbReference>
<sequence>IHKCTNLALKAEGQKEIINQFKLFISLLHLTVGLYTARHVEADTVDDVDGVCIVSVLHIGSEPGHGIGTVALQPWQQEQVCCAHHVIYIVHCQLVDTINPAVNTKGHSEQLPYGSRICGFLRGKQYRNTSTRILAQMVAPLFPIEQSAEHKRLKMRERSHDQNMADEQTDSGSGNYCIYTVSNSGKSKNTPHPCFGSQSCCKATSNNGRKDQMEYWLSRKLCGMQCNYRQQAEGDLGTKLKSAVKDSFSRGNENVFVIGIVISAF</sequence>
<protein>
    <submittedName>
        <fullName evidence="1">Uncharacterized protein</fullName>
    </submittedName>
</protein>